<dbReference type="InterPro" id="IPR011737">
    <property type="entry name" value="CHP02206_TP0381"/>
</dbReference>
<dbReference type="Proteomes" id="UP000095594">
    <property type="component" value="Unassembled WGS sequence"/>
</dbReference>
<gene>
    <name evidence="2" type="ORF">ERS852471_01794</name>
</gene>
<reference evidence="2 3" key="1">
    <citation type="submission" date="2015-09" db="EMBL/GenBank/DDBJ databases">
        <authorList>
            <consortium name="Pathogen Informatics"/>
        </authorList>
    </citation>
    <scope>NUCLEOTIDE SEQUENCE [LARGE SCALE GENOMIC DNA]</scope>
    <source>
        <strain evidence="2 3">2789STDY5834856</strain>
    </source>
</reference>
<evidence type="ECO:0000313" key="3">
    <source>
        <dbReference type="Proteomes" id="UP000095594"/>
    </source>
</evidence>
<feature type="transmembrane region" description="Helical" evidence="1">
    <location>
        <begin position="213"/>
        <end position="234"/>
    </location>
</feature>
<feature type="transmembrane region" description="Helical" evidence="1">
    <location>
        <begin position="105"/>
        <end position="123"/>
    </location>
</feature>
<dbReference type="EMBL" id="CYZX01000011">
    <property type="protein sequence ID" value="CUO56927.1"/>
    <property type="molecule type" value="Genomic_DNA"/>
</dbReference>
<keyword evidence="1" id="KW-0472">Membrane</keyword>
<proteinExistence type="predicted"/>
<evidence type="ECO:0000256" key="1">
    <source>
        <dbReference type="SAM" id="Phobius"/>
    </source>
</evidence>
<protein>
    <submittedName>
        <fullName evidence="2">Predicted integral membrane protein</fullName>
    </submittedName>
</protein>
<feature type="transmembrane region" description="Helical" evidence="1">
    <location>
        <begin position="22"/>
        <end position="40"/>
    </location>
</feature>
<dbReference type="AlphaFoldDB" id="A0A174G5N2"/>
<name>A0A174G5N2_9CLOT</name>
<keyword evidence="1" id="KW-1133">Transmembrane helix</keyword>
<feature type="transmembrane region" description="Helical" evidence="1">
    <location>
        <begin position="135"/>
        <end position="156"/>
    </location>
</feature>
<keyword evidence="1" id="KW-0812">Transmembrane</keyword>
<dbReference type="NCBIfam" id="TIGR02206">
    <property type="entry name" value="intg_mem_TP0381"/>
    <property type="match status" value="1"/>
</dbReference>
<dbReference type="Pfam" id="PF14808">
    <property type="entry name" value="TMEM164"/>
    <property type="match status" value="1"/>
</dbReference>
<evidence type="ECO:0000313" key="2">
    <source>
        <dbReference type="EMBL" id="CUO56927.1"/>
    </source>
</evidence>
<feature type="transmembrane region" description="Helical" evidence="1">
    <location>
        <begin position="168"/>
        <end position="193"/>
    </location>
</feature>
<accession>A0A174G5N2</accession>
<dbReference type="RefSeq" id="WP_055265786.1">
    <property type="nucleotide sequence ID" value="NZ_CABIXQ010000011.1"/>
</dbReference>
<organism evidence="2 3">
    <name type="scientific">Clostridium disporicum</name>
    <dbReference type="NCBI Taxonomy" id="84024"/>
    <lineage>
        <taxon>Bacteria</taxon>
        <taxon>Bacillati</taxon>
        <taxon>Bacillota</taxon>
        <taxon>Clostridia</taxon>
        <taxon>Eubacteriales</taxon>
        <taxon>Clostridiaceae</taxon>
        <taxon>Clostridium</taxon>
    </lineage>
</organism>
<feature type="transmembrane region" description="Helical" evidence="1">
    <location>
        <begin position="82"/>
        <end position="100"/>
    </location>
</feature>
<sequence length="242" mass="28656">MSKFFSLSNIEVNYQITFFEKFTPIVILIFIIIALYLMRNKLRNNKLLDKKLRYSFAIISSIFLTLYYILEWSSNGVTVYNLPLHICFISNILCIILCFTKNKNLFNFVVFTGVLGGISSLLAPELDLSFKYFRYYQFMICHLSIILIPIYFIFIYKYTVTIKDTFKVIFLTEILGICLGIFNEIYGSNYMFVSFTSNYAAKDSVLSYIGEGYFYFINLQFLFLITMLLWYLILKFSYKYLK</sequence>
<feature type="transmembrane region" description="Helical" evidence="1">
    <location>
        <begin position="52"/>
        <end position="70"/>
    </location>
</feature>